<name>A0AA47MWP0_MERPO</name>
<evidence type="ECO:0000313" key="3">
    <source>
        <dbReference type="Proteomes" id="UP001174136"/>
    </source>
</evidence>
<dbReference type="InterPro" id="IPR019080">
    <property type="entry name" value="YqaJ_viral_recombinase"/>
</dbReference>
<comment type="caution">
    <text evidence="2">The sequence shown here is derived from an EMBL/GenBank/DDBJ whole genome shotgun (WGS) entry which is preliminary data.</text>
</comment>
<dbReference type="AlphaFoldDB" id="A0AA47MWP0"/>
<dbReference type="InterPro" id="IPR011604">
    <property type="entry name" value="PDDEXK-like_dom_sf"/>
</dbReference>
<sequence>MCNHVVALLYQTAHYGSMGNSSVPLPLACTSRPQEWHKPRTQVNISTGIAHFYRINKKSYAKYVFFNALYNLPPTFKGIVSEAIDQLVIKKPKTSGSAGVKSTEYMPYKVENLRTLHKGLLQESPEPLMCQTLSGLATLSFVDSKYGPVPYGSPLSYQCPPVSATQDICHHQDAPPFPNLPLTGYRFPLAFFFVPMLHHTFHIDCLALTPGLSVALESETRGQSRCPLWSAARESRLTASRFHEVLHCRSEDSMQRLAVRILKGTRQTAAMKRGLQLEPEVLRAYGEVAQVNVFSCGFVVHADAPHLGASPDGRVVDPTEVPPFGLVEVKCPTVDTIFEATHIKLVGGKPKLRRGHKYYTQVQGQLAVTGLRWCDFVTDTAGDITVERIWRDDVFIDDLKKKKDLFYFTVFIDAFFLK</sequence>
<dbReference type="CDD" id="cd22343">
    <property type="entry name" value="PDDEXK_lambda_exonuclease-like"/>
    <property type="match status" value="1"/>
</dbReference>
<evidence type="ECO:0000259" key="1">
    <source>
        <dbReference type="Pfam" id="PF09588"/>
    </source>
</evidence>
<dbReference type="EMBL" id="JAOPHQ010002277">
    <property type="protein sequence ID" value="KAK0147929.1"/>
    <property type="molecule type" value="Genomic_DNA"/>
</dbReference>
<evidence type="ECO:0000313" key="2">
    <source>
        <dbReference type="EMBL" id="KAK0147929.1"/>
    </source>
</evidence>
<keyword evidence="3" id="KW-1185">Reference proteome</keyword>
<dbReference type="PANTHER" id="PTHR46609:SF7">
    <property type="match status" value="1"/>
</dbReference>
<dbReference type="Pfam" id="PF09588">
    <property type="entry name" value="YqaJ"/>
    <property type="match status" value="1"/>
</dbReference>
<proteinExistence type="predicted"/>
<reference evidence="2" key="1">
    <citation type="journal article" date="2023" name="Front. Mar. Sci.">
        <title>A new Merluccius polli reference genome to investigate the effects of global change in West African waters.</title>
        <authorList>
            <person name="Mateo J.L."/>
            <person name="Blanco-Fernandez C."/>
            <person name="Garcia-Vazquez E."/>
            <person name="Machado-Schiaffino G."/>
        </authorList>
    </citation>
    <scope>NUCLEOTIDE SEQUENCE</scope>
    <source>
        <strain evidence="2">C29</strain>
        <tissue evidence="2">Fin</tissue>
    </source>
</reference>
<dbReference type="Proteomes" id="UP001174136">
    <property type="component" value="Unassembled WGS sequence"/>
</dbReference>
<organism evidence="2 3">
    <name type="scientific">Merluccius polli</name>
    <name type="common">Benguela hake</name>
    <name type="synonym">Merluccius cadenati</name>
    <dbReference type="NCBI Taxonomy" id="89951"/>
    <lineage>
        <taxon>Eukaryota</taxon>
        <taxon>Metazoa</taxon>
        <taxon>Chordata</taxon>
        <taxon>Craniata</taxon>
        <taxon>Vertebrata</taxon>
        <taxon>Euteleostomi</taxon>
        <taxon>Actinopterygii</taxon>
        <taxon>Neopterygii</taxon>
        <taxon>Teleostei</taxon>
        <taxon>Neoteleostei</taxon>
        <taxon>Acanthomorphata</taxon>
        <taxon>Zeiogadaria</taxon>
        <taxon>Gadariae</taxon>
        <taxon>Gadiformes</taxon>
        <taxon>Gadoidei</taxon>
        <taxon>Merlucciidae</taxon>
        <taxon>Merluccius</taxon>
    </lineage>
</organism>
<feature type="domain" description="YqaJ viral recombinase" evidence="1">
    <location>
        <begin position="229"/>
        <end position="371"/>
    </location>
</feature>
<gene>
    <name evidence="2" type="ORF">N1851_012389</name>
</gene>
<protein>
    <recommendedName>
        <fullName evidence="1">YqaJ viral recombinase domain-containing protein</fullName>
    </recommendedName>
</protein>
<dbReference type="PANTHER" id="PTHR46609">
    <property type="entry name" value="EXONUCLEASE, PHAGE-TYPE/RECB, C-TERMINAL DOMAIN-CONTAINING PROTEIN"/>
    <property type="match status" value="1"/>
</dbReference>
<dbReference type="InterPro" id="IPR011335">
    <property type="entry name" value="Restrct_endonuc-II-like"/>
</dbReference>
<dbReference type="Gene3D" id="3.90.320.10">
    <property type="match status" value="1"/>
</dbReference>
<accession>A0AA47MWP0</accession>
<dbReference type="InterPro" id="IPR051703">
    <property type="entry name" value="NF-kappa-B_Signaling_Reg"/>
</dbReference>
<dbReference type="SUPFAM" id="SSF52980">
    <property type="entry name" value="Restriction endonuclease-like"/>
    <property type="match status" value="1"/>
</dbReference>
<dbReference type="GO" id="GO:0006281">
    <property type="term" value="P:DNA repair"/>
    <property type="evidence" value="ECO:0007669"/>
    <property type="project" value="UniProtKB-ARBA"/>
</dbReference>